<keyword evidence="2" id="KW-0560">Oxidoreductase</keyword>
<dbReference type="PANTHER" id="PTHR44196">
    <property type="entry name" value="DEHYDROGENASE/REDUCTASE SDR FAMILY MEMBER 7B"/>
    <property type="match status" value="1"/>
</dbReference>
<dbReference type="InterPro" id="IPR036291">
    <property type="entry name" value="NAD(P)-bd_dom_sf"/>
</dbReference>
<proteinExistence type="inferred from homology"/>
<keyword evidence="5" id="KW-1185">Reference proteome</keyword>
<comment type="caution">
    <text evidence="4">The sequence shown here is derived from an EMBL/GenBank/DDBJ whole genome shotgun (WGS) entry which is preliminary data.</text>
</comment>
<accession>A0ABT1WK81</accession>
<protein>
    <submittedName>
        <fullName evidence="4">SDR family oxidoreductase</fullName>
    </submittedName>
</protein>
<evidence type="ECO:0000256" key="3">
    <source>
        <dbReference type="RuleBase" id="RU000363"/>
    </source>
</evidence>
<name>A0ABT1WK81_9LACT</name>
<dbReference type="PRINTS" id="PR00081">
    <property type="entry name" value="GDHRDH"/>
</dbReference>
<dbReference type="EMBL" id="JANHNZ010000001">
    <property type="protein sequence ID" value="MCQ9209008.1"/>
    <property type="molecule type" value="Genomic_DNA"/>
</dbReference>
<dbReference type="Proteomes" id="UP001059480">
    <property type="component" value="Unassembled WGS sequence"/>
</dbReference>
<dbReference type="RefSeq" id="WP_256944125.1">
    <property type="nucleotide sequence ID" value="NZ_JANHNZ010000001.1"/>
</dbReference>
<dbReference type="Gene3D" id="3.40.50.720">
    <property type="entry name" value="NAD(P)-binding Rossmann-like Domain"/>
    <property type="match status" value="1"/>
</dbReference>
<gene>
    <name evidence="4" type="ORF">NPA36_00305</name>
</gene>
<evidence type="ECO:0000313" key="4">
    <source>
        <dbReference type="EMBL" id="MCQ9209008.1"/>
    </source>
</evidence>
<reference evidence="4" key="1">
    <citation type="submission" date="2022-07" db="EMBL/GenBank/DDBJ databases">
        <authorList>
            <person name="Jung M.-Y."/>
            <person name="Lee M."/>
        </authorList>
    </citation>
    <scope>NUCLEOTIDE SEQUENCE</scope>
    <source>
        <strain evidence="4">S8</strain>
    </source>
</reference>
<reference evidence="4" key="2">
    <citation type="journal article" date="2023" name="Curr. Microbiol.">
        <title>Granulicatella seriolae sp. nov., a Novel Facultative Anaerobe Isolated from Yellowtail Marine Fish.</title>
        <authorList>
            <person name="Lee M."/>
            <person name="Choi Y.J."/>
            <person name="Farooq A."/>
            <person name="Jeong J.B."/>
            <person name="Jung M.Y."/>
        </authorList>
    </citation>
    <scope>NUCLEOTIDE SEQUENCE</scope>
    <source>
        <strain evidence="4">S8</strain>
    </source>
</reference>
<evidence type="ECO:0000256" key="1">
    <source>
        <dbReference type="ARBA" id="ARBA00006484"/>
    </source>
</evidence>
<evidence type="ECO:0000313" key="5">
    <source>
        <dbReference type="Proteomes" id="UP001059480"/>
    </source>
</evidence>
<dbReference type="Pfam" id="PF00106">
    <property type="entry name" value="adh_short"/>
    <property type="match status" value="1"/>
</dbReference>
<dbReference type="PROSITE" id="PS00061">
    <property type="entry name" value="ADH_SHORT"/>
    <property type="match status" value="1"/>
</dbReference>
<dbReference type="InterPro" id="IPR002347">
    <property type="entry name" value="SDR_fam"/>
</dbReference>
<dbReference type="InterPro" id="IPR020904">
    <property type="entry name" value="Sc_DH/Rdtase_CS"/>
</dbReference>
<reference evidence="4" key="3">
    <citation type="journal article" date="2023" name="Microbiol. Resour. Announc.">
        <title>Draft Genome Sequence of Granulicatella sp. Strain S8, Isolated from a Marine Fish, Seriola quinqueradiata.</title>
        <authorList>
            <person name="Lee M."/>
            <person name="Farooq A."/>
            <person name="Jeong J.B."/>
            <person name="Jung M.Y."/>
        </authorList>
    </citation>
    <scope>NUCLEOTIDE SEQUENCE</scope>
    <source>
        <strain evidence="4">S8</strain>
    </source>
</reference>
<organism evidence="4 5">
    <name type="scientific">Granulicatella seriolae</name>
    <dbReference type="NCBI Taxonomy" id="2967226"/>
    <lineage>
        <taxon>Bacteria</taxon>
        <taxon>Bacillati</taxon>
        <taxon>Bacillota</taxon>
        <taxon>Bacilli</taxon>
        <taxon>Lactobacillales</taxon>
        <taxon>Carnobacteriaceae</taxon>
        <taxon>Granulicatella</taxon>
    </lineage>
</organism>
<comment type="similarity">
    <text evidence="1 3">Belongs to the short-chain dehydrogenases/reductases (SDR) family.</text>
</comment>
<evidence type="ECO:0000256" key="2">
    <source>
        <dbReference type="ARBA" id="ARBA00023002"/>
    </source>
</evidence>
<dbReference type="PRINTS" id="PR00080">
    <property type="entry name" value="SDRFAMILY"/>
</dbReference>
<dbReference type="SUPFAM" id="SSF51735">
    <property type="entry name" value="NAD(P)-binding Rossmann-fold domains"/>
    <property type="match status" value="1"/>
</dbReference>
<dbReference type="PIRSF" id="PIRSF000126">
    <property type="entry name" value="11-beta-HSD1"/>
    <property type="match status" value="1"/>
</dbReference>
<sequence length="265" mass="29041">MSQTLELLGKNIVITGASGGLGKEMALAAAKRGANLVLIARRQEQLKEVARNCQLLSVGQIFYYSADLSLEEERRQCIDTILQNGKVDVLINNAGYGLYKDAVEFTQNEIKDMFEVNVFALMDFSNRIGKQMLEQGTGHIIQIASQAGKMATAKSSIYSSTKFAVLGYTNALRLEMKSNGIKVSSVNPGPIHTDFFAKAEPTGQYLKALGGTVLDAKTVAEKIIDLINQPQREINIPTLMNMASKIYAIFPKTGDYFAGNLFNKK</sequence>
<dbReference type="PANTHER" id="PTHR44196:SF1">
    <property type="entry name" value="DEHYDROGENASE_REDUCTASE SDR FAMILY MEMBER 7B"/>
    <property type="match status" value="1"/>
</dbReference>